<keyword evidence="4" id="KW-1185">Reference proteome</keyword>
<evidence type="ECO:0000256" key="1">
    <source>
        <dbReference type="SAM" id="MobiDB-lite"/>
    </source>
</evidence>
<feature type="region of interest" description="Disordered" evidence="1">
    <location>
        <begin position="395"/>
        <end position="434"/>
    </location>
</feature>
<dbReference type="AlphaFoldDB" id="A0A4Y7T4I8"/>
<dbReference type="OrthoDB" id="122279at2759"/>
<dbReference type="Proteomes" id="UP000298030">
    <property type="component" value="Unassembled WGS sequence"/>
</dbReference>
<dbReference type="PANTHER" id="PTHR44329">
    <property type="entry name" value="SERINE/THREONINE-PROTEIN KINASE TNNI3K-RELATED"/>
    <property type="match status" value="1"/>
</dbReference>
<evidence type="ECO:0000313" key="4">
    <source>
        <dbReference type="Proteomes" id="UP000298030"/>
    </source>
</evidence>
<dbReference type="InterPro" id="IPR000719">
    <property type="entry name" value="Prot_kinase_dom"/>
</dbReference>
<proteinExistence type="predicted"/>
<reference evidence="3 4" key="1">
    <citation type="journal article" date="2019" name="Nat. Ecol. Evol.">
        <title>Megaphylogeny resolves global patterns of mushroom evolution.</title>
        <authorList>
            <person name="Varga T."/>
            <person name="Krizsan K."/>
            <person name="Foldi C."/>
            <person name="Dima B."/>
            <person name="Sanchez-Garcia M."/>
            <person name="Sanchez-Ramirez S."/>
            <person name="Szollosi G.J."/>
            <person name="Szarkandi J.G."/>
            <person name="Papp V."/>
            <person name="Albert L."/>
            <person name="Andreopoulos W."/>
            <person name="Angelini C."/>
            <person name="Antonin V."/>
            <person name="Barry K.W."/>
            <person name="Bougher N.L."/>
            <person name="Buchanan P."/>
            <person name="Buyck B."/>
            <person name="Bense V."/>
            <person name="Catcheside P."/>
            <person name="Chovatia M."/>
            <person name="Cooper J."/>
            <person name="Damon W."/>
            <person name="Desjardin D."/>
            <person name="Finy P."/>
            <person name="Geml J."/>
            <person name="Haridas S."/>
            <person name="Hughes K."/>
            <person name="Justo A."/>
            <person name="Karasinski D."/>
            <person name="Kautmanova I."/>
            <person name="Kiss B."/>
            <person name="Kocsube S."/>
            <person name="Kotiranta H."/>
            <person name="LaButti K.M."/>
            <person name="Lechner B.E."/>
            <person name="Liimatainen K."/>
            <person name="Lipzen A."/>
            <person name="Lukacs Z."/>
            <person name="Mihaltcheva S."/>
            <person name="Morgado L.N."/>
            <person name="Niskanen T."/>
            <person name="Noordeloos M.E."/>
            <person name="Ohm R.A."/>
            <person name="Ortiz-Santana B."/>
            <person name="Ovrebo C."/>
            <person name="Racz N."/>
            <person name="Riley R."/>
            <person name="Savchenko A."/>
            <person name="Shiryaev A."/>
            <person name="Soop K."/>
            <person name="Spirin V."/>
            <person name="Szebenyi C."/>
            <person name="Tomsovsky M."/>
            <person name="Tulloss R.E."/>
            <person name="Uehling J."/>
            <person name="Grigoriev I.V."/>
            <person name="Vagvolgyi C."/>
            <person name="Papp T."/>
            <person name="Martin F.M."/>
            <person name="Miettinen O."/>
            <person name="Hibbett D.S."/>
            <person name="Nagy L.G."/>
        </authorList>
    </citation>
    <scope>NUCLEOTIDE SEQUENCE [LARGE SCALE GENOMIC DNA]</scope>
    <source>
        <strain evidence="3 4">FP101781</strain>
    </source>
</reference>
<dbReference type="InterPro" id="IPR051681">
    <property type="entry name" value="Ser/Thr_Kinases-Pseudokinases"/>
</dbReference>
<name>A0A4Y7T4I8_COPMI</name>
<keyword evidence="3" id="KW-0808">Transferase</keyword>
<dbReference type="GO" id="GO:0004674">
    <property type="term" value="F:protein serine/threonine kinase activity"/>
    <property type="evidence" value="ECO:0007669"/>
    <property type="project" value="TreeGrafter"/>
</dbReference>
<dbReference type="SMART" id="SM00220">
    <property type="entry name" value="S_TKc"/>
    <property type="match status" value="1"/>
</dbReference>
<dbReference type="Gene3D" id="1.10.510.10">
    <property type="entry name" value="Transferase(Phosphotransferase) domain 1"/>
    <property type="match status" value="1"/>
</dbReference>
<dbReference type="PROSITE" id="PS00108">
    <property type="entry name" value="PROTEIN_KINASE_ST"/>
    <property type="match status" value="1"/>
</dbReference>
<dbReference type="STRING" id="71717.A0A4Y7T4I8"/>
<gene>
    <name evidence="3" type="ORF">FA13DRAFT_1632511</name>
</gene>
<dbReference type="GO" id="GO:0005524">
    <property type="term" value="F:ATP binding"/>
    <property type="evidence" value="ECO:0007669"/>
    <property type="project" value="InterPro"/>
</dbReference>
<dbReference type="PROSITE" id="PS50011">
    <property type="entry name" value="PROTEIN_KINASE_DOM"/>
    <property type="match status" value="1"/>
</dbReference>
<comment type="caution">
    <text evidence="3">The sequence shown here is derived from an EMBL/GenBank/DDBJ whole genome shotgun (WGS) entry which is preliminary data.</text>
</comment>
<dbReference type="InterPro" id="IPR011009">
    <property type="entry name" value="Kinase-like_dom_sf"/>
</dbReference>
<dbReference type="Pfam" id="PF00069">
    <property type="entry name" value="Pkinase"/>
    <property type="match status" value="1"/>
</dbReference>
<dbReference type="InterPro" id="IPR008271">
    <property type="entry name" value="Ser/Thr_kinase_AS"/>
</dbReference>
<dbReference type="EMBL" id="QPFP01000029">
    <property type="protein sequence ID" value="TEB29096.1"/>
    <property type="molecule type" value="Genomic_DNA"/>
</dbReference>
<keyword evidence="3" id="KW-0418">Kinase</keyword>
<evidence type="ECO:0000259" key="2">
    <source>
        <dbReference type="PROSITE" id="PS50011"/>
    </source>
</evidence>
<sequence>MDSTHRASLTNALLCVSRARTLYPKALRLYGIQMAGEASSAEGSYGEVFKGRFGSHLVALKVFKVKRKSDTAKVHKAVCREAILWCQLDHPNVLPFYGVNHLRVHSNRVCLVSPWMEDGDIVAYLETHQSANRQLFLFDIASGLSYLHEHGIFHGDLKGSNILVSPGPKACLADFGLSRISPSGLLQWTSEQTTGPQAGTITFQAPETFTMTEEKLQVSPLSDMYSYGCVCYEIMTGKPPFYELPTPYAVMFQVKDGRQPKKPSPNEPAFQQFGLTESLWGAIQNFWKQDPETRPTAGETLANPLFARVRNERPKNDPGFSASQFRRSVMLEQLASGFPEDTNGFSPLLEDEDTVFEEDNPAWFYPSLPTREGQSAGPQLGEYWSTDDTERHIAREHPEPHPLTLVSERQWPEEEEDGPAWFYPSPGLMYPPKN</sequence>
<protein>
    <submittedName>
        <fullName evidence="3">Kinase-like protein</fullName>
    </submittedName>
</protein>
<accession>A0A4Y7T4I8</accession>
<organism evidence="3 4">
    <name type="scientific">Coprinellus micaceus</name>
    <name type="common">Glistening ink-cap mushroom</name>
    <name type="synonym">Coprinus micaceus</name>
    <dbReference type="NCBI Taxonomy" id="71717"/>
    <lineage>
        <taxon>Eukaryota</taxon>
        <taxon>Fungi</taxon>
        <taxon>Dikarya</taxon>
        <taxon>Basidiomycota</taxon>
        <taxon>Agaricomycotina</taxon>
        <taxon>Agaricomycetes</taxon>
        <taxon>Agaricomycetidae</taxon>
        <taxon>Agaricales</taxon>
        <taxon>Agaricineae</taxon>
        <taxon>Psathyrellaceae</taxon>
        <taxon>Coprinellus</taxon>
    </lineage>
</organism>
<dbReference type="SUPFAM" id="SSF56112">
    <property type="entry name" value="Protein kinase-like (PK-like)"/>
    <property type="match status" value="1"/>
</dbReference>
<feature type="domain" description="Protein kinase" evidence="2">
    <location>
        <begin position="34"/>
        <end position="306"/>
    </location>
</feature>
<evidence type="ECO:0000313" key="3">
    <source>
        <dbReference type="EMBL" id="TEB29096.1"/>
    </source>
</evidence>